<dbReference type="FunFam" id="3.30.830.10:FF:000013">
    <property type="entry name" value="Mitochondrial presequence protease"/>
    <property type="match status" value="1"/>
</dbReference>
<dbReference type="Gene3D" id="3.30.830.10">
    <property type="entry name" value="Metalloenzyme, LuxS/M16 peptidase-like"/>
    <property type="match status" value="1"/>
</dbReference>
<dbReference type="Gene3D" id="2.40.37.10">
    <property type="entry name" value="Lyase, Ornithine Decarboxylase, Chain A, domain 1"/>
    <property type="match status" value="1"/>
</dbReference>
<dbReference type="InterPro" id="IPR055130">
    <property type="entry name" value="PreP_C"/>
</dbReference>
<evidence type="ECO:0000313" key="3">
    <source>
        <dbReference type="Proteomes" id="UP000044602"/>
    </source>
</evidence>
<sequence>MRTALTCSSESVGANTSALGKFLSSVPQSTVSLPATQPTSFARDAKSFYPLPYQVYYGSLALPTTSYTSAEGAPLQVLAQLLTHKHLHHEIREKGGAYGGGAYSRALDGLFGFYSYRDPNPQNTLSIMRGAGQWAVDKSWADRDLEEAKLSIFQSVDAPRSVNEEGMGRFLSGITDEMKQTRREQLLDVTKEQVRAVAQKYLVDGLKKEEERVAFLGEKRAWSISFEHELDVGDWLYFEDMGAYTKCSATKFNGFSDDHD</sequence>
<organism evidence="2 3">
    <name type="scientific">Verticillium longisporum</name>
    <name type="common">Verticillium dahliae var. longisporum</name>
    <dbReference type="NCBI Taxonomy" id="100787"/>
    <lineage>
        <taxon>Eukaryota</taxon>
        <taxon>Fungi</taxon>
        <taxon>Dikarya</taxon>
        <taxon>Ascomycota</taxon>
        <taxon>Pezizomycotina</taxon>
        <taxon>Sordariomycetes</taxon>
        <taxon>Hypocreomycetidae</taxon>
        <taxon>Glomerellales</taxon>
        <taxon>Plectosphaerellaceae</taxon>
        <taxon>Verticillium</taxon>
    </lineage>
</organism>
<dbReference type="GO" id="GO:0005759">
    <property type="term" value="C:mitochondrial matrix"/>
    <property type="evidence" value="ECO:0007669"/>
    <property type="project" value="TreeGrafter"/>
</dbReference>
<accession>A0A0G4MVD8</accession>
<dbReference type="EMBL" id="CVQH01025339">
    <property type="protein sequence ID" value="CRK38261.1"/>
    <property type="molecule type" value="Genomic_DNA"/>
</dbReference>
<evidence type="ECO:0000313" key="2">
    <source>
        <dbReference type="EMBL" id="CRK38261.1"/>
    </source>
</evidence>
<dbReference type="GO" id="GO:0004222">
    <property type="term" value="F:metalloendopeptidase activity"/>
    <property type="evidence" value="ECO:0007669"/>
    <property type="project" value="TreeGrafter"/>
</dbReference>
<feature type="domain" description="Presequence protease mitochondrial-type C-terminal" evidence="1">
    <location>
        <begin position="73"/>
        <end position="213"/>
    </location>
</feature>
<dbReference type="SUPFAM" id="SSF50621">
    <property type="entry name" value="Alanine racemase C-terminal domain-like"/>
    <property type="match status" value="1"/>
</dbReference>
<dbReference type="STRING" id="100787.A0A0G4MVD8"/>
<dbReference type="AlphaFoldDB" id="A0A0G4MVD8"/>
<dbReference type="InterPro" id="IPR011249">
    <property type="entry name" value="Metalloenz_LuxS/M16"/>
</dbReference>
<reference evidence="3" key="1">
    <citation type="submission" date="2015-05" db="EMBL/GenBank/DDBJ databases">
        <authorList>
            <person name="Fogelqvist Johan"/>
        </authorList>
    </citation>
    <scope>NUCLEOTIDE SEQUENCE [LARGE SCALE GENOMIC DNA]</scope>
</reference>
<keyword evidence="3" id="KW-1185">Reference proteome</keyword>
<dbReference type="PANTHER" id="PTHR43016:SF13">
    <property type="entry name" value="PRESEQUENCE PROTEASE, MITOCHONDRIAL"/>
    <property type="match status" value="1"/>
</dbReference>
<dbReference type="GO" id="GO:0016485">
    <property type="term" value="P:protein processing"/>
    <property type="evidence" value="ECO:0007669"/>
    <property type="project" value="TreeGrafter"/>
</dbReference>
<evidence type="ECO:0000259" key="1">
    <source>
        <dbReference type="Pfam" id="PF22516"/>
    </source>
</evidence>
<protein>
    <recommendedName>
        <fullName evidence="1">Presequence protease mitochondrial-type C-terminal domain-containing protein</fullName>
    </recommendedName>
</protein>
<name>A0A0G4MVD8_VERLO</name>
<dbReference type="PANTHER" id="PTHR43016">
    <property type="entry name" value="PRESEQUENCE PROTEASE"/>
    <property type="match status" value="1"/>
</dbReference>
<proteinExistence type="predicted"/>
<dbReference type="GO" id="GO:0046872">
    <property type="term" value="F:metal ion binding"/>
    <property type="evidence" value="ECO:0007669"/>
    <property type="project" value="InterPro"/>
</dbReference>
<dbReference type="Pfam" id="PF22516">
    <property type="entry name" value="PreP_C"/>
    <property type="match status" value="1"/>
</dbReference>
<dbReference type="Proteomes" id="UP000044602">
    <property type="component" value="Unassembled WGS sequence"/>
</dbReference>
<dbReference type="SUPFAM" id="SSF63411">
    <property type="entry name" value="LuxS/MPP-like metallohydrolase"/>
    <property type="match status" value="1"/>
</dbReference>
<feature type="non-terminal residue" evidence="2">
    <location>
        <position position="260"/>
    </location>
</feature>
<gene>
    <name evidence="2" type="ORF">BN1708_016610</name>
</gene>
<dbReference type="InterPro" id="IPR009006">
    <property type="entry name" value="Ala_racemase/Decarboxylase_C"/>
</dbReference>